<dbReference type="EMBL" id="CP011005">
    <property type="protein sequence ID" value="AJT42111.1"/>
    <property type="molecule type" value="Genomic_DNA"/>
</dbReference>
<sequence>MIKQAPWFTEARLGMFVHWGLYALPARHEWVMNREEISPEDYEKYFRYFEPDLYEPREWARAARQAGMKYVVLTTKHHEGFCLWDSALTDYKAPNTPAGRDLIGPYVEALRAEGLKVGFYHSLIDWHHPDFTVDGVHPQRNAKDLDALNQGRKMSRYRQYLHGQVRELLTNYGEIDYLFFDFSYPEGSNPQFWNGKGREAWGSEELLAMVRELQPNIVVNDRLDIPGDIVTPEQYQPSGPMLVDGVPYPWEACQTLNGSWGYDRDNLDYKSVDLLVRMLVDGVSKGGNLLLNVGPTARGNIDPRALASLHGIGDWMALHSRSIYGAGVAPWTPPQDTRYTLRGDRLYVHLFAWPFEFVHLPALAGKVDYAQLLNDASELTLLELSADRQAQNTEQGGQPAGTLSLKLPVQRPEVAVPVLELFLKEGALND</sequence>
<evidence type="ECO:0000256" key="4">
    <source>
        <dbReference type="ARBA" id="ARBA00022729"/>
    </source>
</evidence>
<dbReference type="PRINTS" id="PR00741">
    <property type="entry name" value="GLHYDRLASE29"/>
</dbReference>
<dbReference type="InterPro" id="IPR000933">
    <property type="entry name" value="Glyco_hydro_29"/>
</dbReference>
<reference evidence="9 10" key="1">
    <citation type="journal article" date="2015" name="Genome Announc.">
        <title>Complete Genome Sequencing of Protease-Producing Novel Arthrobacter sp. Strain IHBB 11108 Using PacBio Single-Molecule Real-Time Sequencing Technology.</title>
        <authorList>
            <person name="Kiran S."/>
            <person name="Swarnkar M.K."/>
            <person name="Pal M."/>
            <person name="Thakur R."/>
            <person name="Tewari R."/>
            <person name="Singh A.K."/>
            <person name="Gulati A."/>
        </authorList>
    </citation>
    <scope>NUCLEOTIDE SEQUENCE [LARGE SCALE GENOMIC DNA]</scope>
    <source>
        <strain evidence="9 10">IHBB 11108</strain>
    </source>
</reference>
<dbReference type="KEGG" id="ari:UM93_12440"/>
<dbReference type="SMART" id="SM00812">
    <property type="entry name" value="Alpha_L_fucos"/>
    <property type="match status" value="1"/>
</dbReference>
<dbReference type="InterPro" id="IPR017853">
    <property type="entry name" value="GH"/>
</dbReference>
<evidence type="ECO:0000256" key="5">
    <source>
        <dbReference type="ARBA" id="ARBA00022801"/>
    </source>
</evidence>
<dbReference type="PANTHER" id="PTHR10030">
    <property type="entry name" value="ALPHA-L-FUCOSIDASE"/>
    <property type="match status" value="1"/>
</dbReference>
<evidence type="ECO:0000256" key="3">
    <source>
        <dbReference type="ARBA" id="ARBA00012662"/>
    </source>
</evidence>
<dbReference type="Gene3D" id="3.20.20.80">
    <property type="entry name" value="Glycosidases"/>
    <property type="match status" value="1"/>
</dbReference>
<evidence type="ECO:0000256" key="7">
    <source>
        <dbReference type="PIRSR" id="PIRSR001092-1"/>
    </source>
</evidence>
<keyword evidence="4" id="KW-0732">Signal</keyword>
<evidence type="ECO:0000256" key="2">
    <source>
        <dbReference type="ARBA" id="ARBA00007951"/>
    </source>
</evidence>
<dbReference type="HOGENOM" id="CLU_002934_0_2_11"/>
<dbReference type="STRING" id="1618207.UM93_12440"/>
<feature type="site" description="May be important for catalysis" evidence="7">
    <location>
        <position position="253"/>
    </location>
</feature>
<dbReference type="EC" id="3.2.1.51" evidence="3"/>
<evidence type="ECO:0000313" key="9">
    <source>
        <dbReference type="EMBL" id="AJT42111.1"/>
    </source>
</evidence>
<dbReference type="GO" id="GO:0005764">
    <property type="term" value="C:lysosome"/>
    <property type="evidence" value="ECO:0007669"/>
    <property type="project" value="TreeGrafter"/>
</dbReference>
<protein>
    <recommendedName>
        <fullName evidence="3">alpha-L-fucosidase</fullName>
        <ecNumber evidence="3">3.2.1.51</ecNumber>
    </recommendedName>
</protein>
<dbReference type="InterPro" id="IPR016286">
    <property type="entry name" value="FUC_metazoa-typ"/>
</dbReference>
<evidence type="ECO:0000256" key="1">
    <source>
        <dbReference type="ARBA" id="ARBA00004071"/>
    </source>
</evidence>
<dbReference type="GO" id="GO:0016139">
    <property type="term" value="P:glycoside catabolic process"/>
    <property type="evidence" value="ECO:0007669"/>
    <property type="project" value="TreeGrafter"/>
</dbReference>
<dbReference type="Proteomes" id="UP000061839">
    <property type="component" value="Chromosome"/>
</dbReference>
<feature type="domain" description="Glycoside hydrolase family 29 N-terminal" evidence="8">
    <location>
        <begin position="6"/>
        <end position="319"/>
    </location>
</feature>
<evidence type="ECO:0000259" key="8">
    <source>
        <dbReference type="Pfam" id="PF01120"/>
    </source>
</evidence>
<comment type="function">
    <text evidence="1">Alpha-L-fucosidase is responsible for hydrolyzing the alpha-1,6-linked fucose joined to the reducing-end N-acetylglucosamine of the carbohydrate moieties of glycoproteins.</text>
</comment>
<proteinExistence type="inferred from homology"/>
<dbReference type="SUPFAM" id="SSF51445">
    <property type="entry name" value="(Trans)glycosidases"/>
    <property type="match status" value="1"/>
</dbReference>
<dbReference type="AlphaFoldDB" id="A0A0D4C196"/>
<dbReference type="OrthoDB" id="5526311at2"/>
<comment type="similarity">
    <text evidence="2">Belongs to the glycosyl hydrolase 29 family.</text>
</comment>
<evidence type="ECO:0000256" key="6">
    <source>
        <dbReference type="ARBA" id="ARBA00023295"/>
    </source>
</evidence>
<name>A0A0D4C196_9MICC</name>
<dbReference type="PIRSF" id="PIRSF001092">
    <property type="entry name" value="Alpha-L-fucosidase"/>
    <property type="match status" value="1"/>
</dbReference>
<dbReference type="InterPro" id="IPR057739">
    <property type="entry name" value="Glyco_hydro_29_N"/>
</dbReference>
<dbReference type="RefSeq" id="WP_045075895.1">
    <property type="nucleotide sequence ID" value="NZ_CP011005.1"/>
</dbReference>
<dbReference type="PANTHER" id="PTHR10030:SF37">
    <property type="entry name" value="ALPHA-L-FUCOSIDASE-RELATED"/>
    <property type="match status" value="1"/>
</dbReference>
<evidence type="ECO:0000313" key="10">
    <source>
        <dbReference type="Proteomes" id="UP000061839"/>
    </source>
</evidence>
<dbReference type="Pfam" id="PF01120">
    <property type="entry name" value="Alpha_L_fucos"/>
    <property type="match status" value="1"/>
</dbReference>
<dbReference type="GO" id="GO:0004560">
    <property type="term" value="F:alpha-L-fucosidase activity"/>
    <property type="evidence" value="ECO:0007669"/>
    <property type="project" value="InterPro"/>
</dbReference>
<dbReference type="GO" id="GO:0006004">
    <property type="term" value="P:fucose metabolic process"/>
    <property type="evidence" value="ECO:0007669"/>
    <property type="project" value="InterPro"/>
</dbReference>
<dbReference type="PATRIC" id="fig|1618207.4.peg.2523"/>
<gene>
    <name evidence="9" type="ORF">UM93_12440</name>
</gene>
<keyword evidence="5" id="KW-0378">Hydrolase</keyword>
<accession>A0A0D4C196</accession>
<keyword evidence="10" id="KW-1185">Reference proteome</keyword>
<keyword evidence="6" id="KW-0326">Glycosidase</keyword>
<organism evidence="9 10">
    <name type="scientific">Psychromicrobium lacuslunae</name>
    <dbReference type="NCBI Taxonomy" id="1618207"/>
    <lineage>
        <taxon>Bacteria</taxon>
        <taxon>Bacillati</taxon>
        <taxon>Actinomycetota</taxon>
        <taxon>Actinomycetes</taxon>
        <taxon>Micrococcales</taxon>
        <taxon>Micrococcaceae</taxon>
        <taxon>Psychromicrobium</taxon>
    </lineage>
</organism>